<dbReference type="GO" id="GO:0008270">
    <property type="term" value="F:zinc ion binding"/>
    <property type="evidence" value="ECO:0007669"/>
    <property type="project" value="UniProtKB-UniRule"/>
</dbReference>
<dbReference type="Pfam" id="PF07521">
    <property type="entry name" value="RMMBL"/>
    <property type="match status" value="1"/>
</dbReference>
<accession>A0A3G1A6K4</accession>
<dbReference type="Pfam" id="PF10996">
    <property type="entry name" value="Beta-Casp"/>
    <property type="match status" value="1"/>
</dbReference>
<dbReference type="Proteomes" id="UP000266720">
    <property type="component" value="Chromosome"/>
</dbReference>
<dbReference type="Gene3D" id="3.40.50.10890">
    <property type="match status" value="1"/>
</dbReference>
<dbReference type="RefSeq" id="WP_244870327.1">
    <property type="nucleotide sequence ID" value="NZ_CP007493.1"/>
</dbReference>
<evidence type="ECO:0000256" key="9">
    <source>
        <dbReference type="ARBA" id="ARBA00023015"/>
    </source>
</evidence>
<dbReference type="STRING" id="697581.TCARB_1578"/>
<dbReference type="GO" id="GO:0004521">
    <property type="term" value="F:RNA endonuclease activity"/>
    <property type="evidence" value="ECO:0007669"/>
    <property type="project" value="UniProtKB-UniRule"/>
</dbReference>
<evidence type="ECO:0000256" key="1">
    <source>
        <dbReference type="ARBA" id="ARBA00022472"/>
    </source>
</evidence>
<keyword evidence="1 12" id="KW-0806">Transcription termination</keyword>
<proteinExistence type="inferred from homology"/>
<keyword evidence="7 12" id="KW-0269">Exonuclease</keyword>
<dbReference type="PANTHER" id="PTHR11203">
    <property type="entry name" value="CLEAVAGE AND POLYADENYLATION SPECIFICITY FACTOR FAMILY MEMBER"/>
    <property type="match status" value="1"/>
</dbReference>
<comment type="caution">
    <text evidence="12">Lacks conserved residue(s) required for the propagation of feature annotation.</text>
</comment>
<comment type="subunit">
    <text evidence="12">Homodimer. Interacts with RNA polymerase (RNAP), interacts with the Spt4-Spt5 complex.</text>
</comment>
<keyword evidence="3 12" id="KW-0479">Metal-binding</keyword>
<dbReference type="Pfam" id="PF00753">
    <property type="entry name" value="Lactamase_B"/>
    <property type="match status" value="1"/>
</dbReference>
<keyword evidence="5 12" id="KW-0378">Hydrolase</keyword>
<dbReference type="GO" id="GO:0004532">
    <property type="term" value="F:RNA exonuclease activity"/>
    <property type="evidence" value="ECO:0007669"/>
    <property type="project" value="UniProtKB-UniRule"/>
</dbReference>
<evidence type="ECO:0000256" key="3">
    <source>
        <dbReference type="ARBA" id="ARBA00022723"/>
    </source>
</evidence>
<dbReference type="SMART" id="SM01027">
    <property type="entry name" value="Beta-Casp"/>
    <property type="match status" value="1"/>
</dbReference>
<dbReference type="InterPro" id="IPR022712">
    <property type="entry name" value="Beta_Casp"/>
</dbReference>
<evidence type="ECO:0000256" key="12">
    <source>
        <dbReference type="HAMAP-Rule" id="MF_00870"/>
    </source>
</evidence>
<dbReference type="InterPro" id="IPR011108">
    <property type="entry name" value="RMMBL"/>
</dbReference>
<feature type="binding site" evidence="12">
    <location>
        <position position="360"/>
    </location>
    <ligand>
        <name>Zn(2+)</name>
        <dbReference type="ChEBI" id="CHEBI:29105"/>
        <label>1</label>
    </ligand>
</feature>
<feature type="binding site" evidence="12">
    <location>
        <position position="609"/>
    </location>
    <ligand>
        <name>Zn(2+)</name>
        <dbReference type="ChEBI" id="CHEBI:29105"/>
        <label>2</label>
    </ligand>
</feature>
<gene>
    <name evidence="12" type="primary">fttA</name>
    <name evidence="15" type="ORF">TCARB_1578</name>
</gene>
<dbReference type="HAMAP" id="MF_00870">
    <property type="entry name" value="FttA"/>
    <property type="match status" value="1"/>
</dbReference>
<evidence type="ECO:0000256" key="8">
    <source>
        <dbReference type="ARBA" id="ARBA00022884"/>
    </source>
</evidence>
<name>A0A3G1A6K4_9CREN</name>
<keyword evidence="11" id="KW-0804">Transcription</keyword>
<feature type="binding site" evidence="12">
    <location>
        <position position="250"/>
    </location>
    <ligand>
        <name>Zn(2+)</name>
        <dbReference type="ChEBI" id="CHEBI:29105"/>
        <label>1</label>
    </ligand>
</feature>
<keyword evidence="2 12" id="KW-0540">Nuclease</keyword>
<comment type="similarity">
    <text evidence="12">Belongs to the metallo-beta-lactamase superfamily. RNA-metabolizing metallo-beta-lactamase-like family. FttA subfamily.</text>
</comment>
<protein>
    <recommendedName>
        <fullName evidence="12">Transcription termination factor FttA</fullName>
        <ecNumber evidence="12">3.1.-.-</ecNumber>
    </recommendedName>
</protein>
<dbReference type="EC" id="3.1.-.-" evidence="12"/>
<dbReference type="InterPro" id="IPR036866">
    <property type="entry name" value="RibonucZ/Hydroxyglut_hydro"/>
</dbReference>
<dbReference type="GeneID" id="25406983"/>
<evidence type="ECO:0000259" key="13">
    <source>
        <dbReference type="SMART" id="SM00849"/>
    </source>
</evidence>
<keyword evidence="10 12" id="KW-0238">DNA-binding</keyword>
<feature type="binding site" evidence="12">
    <location>
        <position position="337"/>
    </location>
    <ligand>
        <name>Zn(2+)</name>
        <dbReference type="ChEBI" id="CHEBI:29105"/>
        <label>1</label>
    </ligand>
</feature>
<evidence type="ECO:0000259" key="14">
    <source>
        <dbReference type="SMART" id="SM01027"/>
    </source>
</evidence>
<keyword evidence="9 12" id="KW-0805">Transcription regulation</keyword>
<dbReference type="InterPro" id="IPR050698">
    <property type="entry name" value="MBL"/>
</dbReference>
<dbReference type="InterPro" id="IPR033769">
    <property type="entry name" value="TffA_KH"/>
</dbReference>
<evidence type="ECO:0000256" key="4">
    <source>
        <dbReference type="ARBA" id="ARBA00022759"/>
    </source>
</evidence>
<evidence type="ECO:0000256" key="5">
    <source>
        <dbReference type="ARBA" id="ARBA00022801"/>
    </source>
</evidence>
<evidence type="ECO:0000256" key="7">
    <source>
        <dbReference type="ARBA" id="ARBA00022839"/>
    </source>
</evidence>
<evidence type="ECO:0000256" key="11">
    <source>
        <dbReference type="ARBA" id="ARBA00023163"/>
    </source>
</evidence>
<dbReference type="CDD" id="cd22532">
    <property type="entry name" value="KH-II_CPSF_arch_rpt1"/>
    <property type="match status" value="1"/>
</dbReference>
<dbReference type="AlphaFoldDB" id="A0A3G1A6K4"/>
<keyword evidence="8 12" id="KW-0694">RNA-binding</keyword>
<dbReference type="SMART" id="SM00849">
    <property type="entry name" value="Lactamase_B"/>
    <property type="match status" value="1"/>
</dbReference>
<dbReference type="InterPro" id="IPR001279">
    <property type="entry name" value="Metallo-B-lactamas"/>
</dbReference>
<dbReference type="GO" id="GO:0006353">
    <property type="term" value="P:DNA-templated transcription termination"/>
    <property type="evidence" value="ECO:0007669"/>
    <property type="project" value="UniProtKB-UniRule"/>
</dbReference>
<dbReference type="Gene3D" id="3.60.15.10">
    <property type="entry name" value="Ribonuclease Z/Hydroxyacylglutathione hydrolase-like"/>
    <property type="match status" value="1"/>
</dbReference>
<dbReference type="Pfam" id="PF17214">
    <property type="entry name" value="KH_TffA"/>
    <property type="match status" value="1"/>
</dbReference>
<keyword evidence="6 12" id="KW-0862">Zinc</keyword>
<dbReference type="KEGG" id="tcb:TCARB_1578"/>
<dbReference type="Gene3D" id="3.30.300.230">
    <property type="match status" value="1"/>
</dbReference>
<dbReference type="InterPro" id="IPR015946">
    <property type="entry name" value="KH_dom-like_a/b"/>
</dbReference>
<dbReference type="NCBIfam" id="TIGR03675">
    <property type="entry name" value="arCOG00543"/>
    <property type="match status" value="1"/>
</dbReference>
<dbReference type="SUPFAM" id="SSF56281">
    <property type="entry name" value="Metallo-hydrolase/oxidoreductase"/>
    <property type="match status" value="1"/>
</dbReference>
<dbReference type="Gene3D" id="3.30.300.20">
    <property type="match status" value="1"/>
</dbReference>
<feature type="domain" description="Metallo-beta-lactamase" evidence="13">
    <location>
        <begin position="202"/>
        <end position="407"/>
    </location>
</feature>
<comment type="function">
    <text evidence="12">Terminates transcription on the whole genome. Termination is linked to FttA-mediated RNA cleavage and does not require NTP hydrolysis. Cleaves endonucleolytically at the RNA exit channel of RNA polymerase (RNAP); the 5'-3' exonuclease activity of this protein degrades the nascent RNA released from RNAP.</text>
</comment>
<dbReference type="EMBL" id="CP007493">
    <property type="protein sequence ID" value="AJB42620.1"/>
    <property type="molecule type" value="Genomic_DNA"/>
</dbReference>
<evidence type="ECO:0000313" key="16">
    <source>
        <dbReference type="Proteomes" id="UP000266720"/>
    </source>
</evidence>
<evidence type="ECO:0000256" key="2">
    <source>
        <dbReference type="ARBA" id="ARBA00022722"/>
    </source>
</evidence>
<feature type="binding site" evidence="12">
    <location>
        <position position="252"/>
    </location>
    <ligand>
        <name>Zn(2+)</name>
        <dbReference type="ChEBI" id="CHEBI:29105"/>
        <label>1</label>
    </ligand>
</feature>
<dbReference type="GO" id="GO:0003723">
    <property type="term" value="F:RNA binding"/>
    <property type="evidence" value="ECO:0007669"/>
    <property type="project" value="UniProtKB-UniRule"/>
</dbReference>
<feature type="binding site" evidence="12">
    <location>
        <position position="254"/>
    </location>
    <ligand>
        <name>Zn(2+)</name>
        <dbReference type="ChEBI" id="CHEBI:29105"/>
        <label>2</label>
    </ligand>
</feature>
<dbReference type="PANTHER" id="PTHR11203:SF51">
    <property type="entry name" value="CLEAVAGE AND POLYADENYLATION SPECIFICITY FACTOR"/>
    <property type="match status" value="1"/>
</dbReference>
<feature type="domain" description="Beta-Casp" evidence="14">
    <location>
        <begin position="429"/>
        <end position="551"/>
    </location>
</feature>
<dbReference type="InterPro" id="IPR019975">
    <property type="entry name" value="aCPSF1"/>
</dbReference>
<feature type="binding site" evidence="12">
    <location>
        <position position="255"/>
    </location>
    <ligand>
        <name>Zn(2+)</name>
        <dbReference type="ChEBI" id="CHEBI:29105"/>
        <label>2</label>
    </ligand>
</feature>
<evidence type="ECO:0000256" key="6">
    <source>
        <dbReference type="ARBA" id="ARBA00022833"/>
    </source>
</evidence>
<dbReference type="GO" id="GO:0003677">
    <property type="term" value="F:DNA binding"/>
    <property type="evidence" value="ECO:0007669"/>
    <property type="project" value="UniProtKB-KW"/>
</dbReference>
<sequence>MAKSLFQVKFLESIVAVAREIREAIFSTVPRDTEITKVDFEGPKVAIYTRRPQVFLENDGELVKKIAKTIKKRVIIRGDPEKRKSEKETEEVIEKLIPEEAGLKNVYFNDITGEVEIEVLFPEKVTQDALNAIFFETLWTPRVLRRPPVHSRTVKEIRDLYRASKQERIDFLKKLGYKVYRKPIFPTQMVRIVSLGAAREVGRSAILVQTPEANILMDAGLKPTGNGDELPLFDLPEFDVDDLDAVVITHAHLDHIGALPVLFKHGYKGPVYMTEPTLHLAKLLLEDYVKVSEREGKDPLYSMRDVNSFILNTYTLTYGEVTDIAPEIRLTFYRAGHILGSAMIHLHIGDGLINIVYTGDVKYARTMLLDPAYNKFPRAEVLIIESTYGSKTDVLPSEDDAKLELGKIVLETAQRNGIVLIPVLAVGRAQEVLLALLDLMKKQAIPQLPIFIEGMIDEVSAVHMTFPEYLSATIRGMIYNDENPFTSENIHVIRGEAREDVIEKKPAIILATSGMLTGGPVLDYLRMLADDENSSLVFVSYQVEGTLGRKILGGLRKITFSDPSGKAITKDLKMQVYRVEGFSGHSDRRQLEAFIRRMEPTPKTVILNHGETSKIDEFMRYLGSEWFKKKSGLSFEVRAPQNAESIRLV</sequence>
<feature type="binding site" evidence="12">
    <location>
        <position position="360"/>
    </location>
    <ligand>
        <name>Zn(2+)</name>
        <dbReference type="ChEBI" id="CHEBI:29105"/>
        <label>2</label>
    </ligand>
</feature>
<reference evidence="16" key="1">
    <citation type="book" date="2010" name="EXTREMOPHILES" publisher="0:0-0">
        <title>Complete genome sequences of ten hyperthermophilic archaea reveal their metabolic capabilities and possible ecological roles.</title>
        <editorList>
            <person name="?"/>
        </editorList>
        <authorList>
            <person name="Ravin N.V."/>
            <person name="Mardanov A.V."/>
            <person name="Bonch-Osmolovskaya E.A."/>
            <person name="Skryabin K.G."/>
        </authorList>
    </citation>
    <scope>NUCLEOTIDE SEQUENCE [LARGE SCALE GENOMIC DNA]</scope>
    <source>
        <strain evidence="16">1505</strain>
    </source>
</reference>
<organism evidence="15 16">
    <name type="scientific">Thermofilum adornatum 1505</name>
    <dbReference type="NCBI Taxonomy" id="697581"/>
    <lineage>
        <taxon>Archaea</taxon>
        <taxon>Thermoproteota</taxon>
        <taxon>Thermoprotei</taxon>
        <taxon>Thermofilales</taxon>
        <taxon>Thermofilaceae</taxon>
        <taxon>Thermofilum</taxon>
    </lineage>
</organism>
<evidence type="ECO:0000313" key="15">
    <source>
        <dbReference type="EMBL" id="AJB42620.1"/>
    </source>
</evidence>
<comment type="cofactor">
    <cofactor evidence="12">
        <name>Zn(2+)</name>
        <dbReference type="ChEBI" id="CHEBI:29105"/>
    </cofactor>
    <text evidence="12">Binds 2 Zn(2+) ions, which are required for nuclease activity.</text>
</comment>
<keyword evidence="4 12" id="KW-0255">Endonuclease</keyword>
<evidence type="ECO:0000256" key="10">
    <source>
        <dbReference type="ARBA" id="ARBA00023125"/>
    </source>
</evidence>
<dbReference type="CDD" id="cd16295">
    <property type="entry name" value="TTHA0252-CPSF-like_MBL-fold"/>
    <property type="match status" value="1"/>
</dbReference>